<evidence type="ECO:0000256" key="1">
    <source>
        <dbReference type="ARBA" id="ARBA00022722"/>
    </source>
</evidence>
<evidence type="ECO:0000256" key="6">
    <source>
        <dbReference type="ARBA" id="ARBA00022806"/>
    </source>
</evidence>
<dbReference type="InterPro" id="IPR011335">
    <property type="entry name" value="Restrct_endonuc-II-like"/>
</dbReference>
<dbReference type="GO" id="GO:0009338">
    <property type="term" value="C:exodeoxyribonuclease V complex"/>
    <property type="evidence" value="ECO:0007669"/>
    <property type="project" value="TreeGrafter"/>
</dbReference>
<evidence type="ECO:0000256" key="4">
    <source>
        <dbReference type="ARBA" id="ARBA00022763"/>
    </source>
</evidence>
<dbReference type="Proteomes" id="UP000005845">
    <property type="component" value="Unassembled WGS sequence"/>
</dbReference>
<keyword evidence="4 15" id="KW-0227">DNA damage</keyword>
<dbReference type="InterPro" id="IPR004586">
    <property type="entry name" value="RecB"/>
</dbReference>
<evidence type="ECO:0000256" key="17">
    <source>
        <dbReference type="SAM" id="MobiDB-lite"/>
    </source>
</evidence>
<dbReference type="RefSeq" id="WP_005206818.1">
    <property type="nucleotide sequence ID" value="NZ_BAFC01000083.1"/>
</dbReference>
<dbReference type="Gene3D" id="3.90.320.10">
    <property type="match status" value="1"/>
</dbReference>
<dbReference type="GO" id="GO:0005524">
    <property type="term" value="F:ATP binding"/>
    <property type="evidence" value="ECO:0007669"/>
    <property type="project" value="UniProtKB-UniRule"/>
</dbReference>
<feature type="compositionally biased region" description="Basic and acidic residues" evidence="17">
    <location>
        <begin position="755"/>
        <end position="764"/>
    </location>
</feature>
<evidence type="ECO:0000259" key="18">
    <source>
        <dbReference type="PROSITE" id="PS51198"/>
    </source>
</evidence>
<dbReference type="InterPro" id="IPR014017">
    <property type="entry name" value="DNA_helicase_UvrD-like_C"/>
</dbReference>
<keyword evidence="7 15" id="KW-0269">Exonuclease</keyword>
<dbReference type="PROSITE" id="PS51217">
    <property type="entry name" value="UVRD_HELICASE_CTER"/>
    <property type="match status" value="1"/>
</dbReference>
<dbReference type="InterPro" id="IPR038726">
    <property type="entry name" value="PDDEXK_AddAB-type"/>
</dbReference>
<comment type="cofactor">
    <cofactor evidence="15">
        <name>Mg(2+)</name>
        <dbReference type="ChEBI" id="CHEBI:18420"/>
    </cofactor>
    <text evidence="15">Binds 1 Mg(2+) ion per subunit.</text>
</comment>
<evidence type="ECO:0000256" key="8">
    <source>
        <dbReference type="ARBA" id="ARBA00022840"/>
    </source>
</evidence>
<feature type="domain" description="UvrD-like helicase ATP-binding" evidence="18">
    <location>
        <begin position="26"/>
        <end position="363"/>
    </location>
</feature>
<evidence type="ECO:0000313" key="20">
    <source>
        <dbReference type="EMBL" id="GAB39914.1"/>
    </source>
</evidence>
<feature type="binding site" evidence="15">
    <location>
        <position position="1062"/>
    </location>
    <ligand>
        <name>Mg(2+)</name>
        <dbReference type="ChEBI" id="CHEBI:18420"/>
    </ligand>
</feature>
<evidence type="ECO:0000256" key="10">
    <source>
        <dbReference type="ARBA" id="ARBA00023125"/>
    </source>
</evidence>
<dbReference type="PANTHER" id="PTHR11070">
    <property type="entry name" value="UVRD / RECB / PCRA DNA HELICASE FAMILY MEMBER"/>
    <property type="match status" value="1"/>
</dbReference>
<dbReference type="PROSITE" id="PS51198">
    <property type="entry name" value="UVRD_HELICASE_ATP_BIND"/>
    <property type="match status" value="1"/>
</dbReference>
<keyword evidence="5 15" id="KW-0378">Hydrolase</keyword>
<keyword evidence="10 15" id="KW-0238">DNA-binding</keyword>
<dbReference type="GO" id="GO:0000287">
    <property type="term" value="F:magnesium ion binding"/>
    <property type="evidence" value="ECO:0007669"/>
    <property type="project" value="UniProtKB-UniRule"/>
</dbReference>
<dbReference type="GO" id="GO:0005829">
    <property type="term" value="C:cytosol"/>
    <property type="evidence" value="ECO:0007669"/>
    <property type="project" value="TreeGrafter"/>
</dbReference>
<feature type="domain" description="UvrD-like helicase C-terminal" evidence="19">
    <location>
        <begin position="395"/>
        <end position="656"/>
    </location>
</feature>
<evidence type="ECO:0000256" key="3">
    <source>
        <dbReference type="ARBA" id="ARBA00022741"/>
    </source>
</evidence>
<keyword evidence="21" id="KW-1185">Reference proteome</keyword>
<dbReference type="PANTHER" id="PTHR11070:SF23">
    <property type="entry name" value="RECBCD ENZYME SUBUNIT RECB"/>
    <property type="match status" value="1"/>
</dbReference>
<comment type="similarity">
    <text evidence="15">Belongs to the helicase family. UvrD subfamily.</text>
</comment>
<accession>H5U2F6</accession>
<keyword evidence="1 15" id="KW-0540">Nuclease</keyword>
<feature type="binding site" evidence="16">
    <location>
        <begin position="47"/>
        <end position="54"/>
    </location>
    <ligand>
        <name>ATP</name>
        <dbReference type="ChEBI" id="CHEBI:30616"/>
    </ligand>
</feature>
<dbReference type="EC" id="5.6.2.4" evidence="15"/>
<dbReference type="Gene3D" id="1.10.3170.10">
    <property type="entry name" value="Recbcd, chain B, domain 2"/>
    <property type="match status" value="2"/>
</dbReference>
<dbReference type="GO" id="GO:0000724">
    <property type="term" value="P:double-strand break repair via homologous recombination"/>
    <property type="evidence" value="ECO:0007669"/>
    <property type="project" value="UniProtKB-UniRule"/>
</dbReference>
<dbReference type="AlphaFoldDB" id="H5U2F6"/>
<feature type="region of interest" description="Disordered" evidence="17">
    <location>
        <begin position="755"/>
        <end position="774"/>
    </location>
</feature>
<dbReference type="eggNOG" id="COG1074">
    <property type="taxonomic scope" value="Bacteria"/>
</dbReference>
<feature type="active site" description="For nuclease activity" evidence="15">
    <location>
        <position position="1062"/>
    </location>
</feature>
<feature type="region of interest" description="Disordered" evidence="17">
    <location>
        <begin position="868"/>
        <end position="904"/>
    </location>
</feature>
<comment type="catalytic activity">
    <reaction evidence="14 15">
        <text>ATP + H2O = ADP + phosphate + H(+)</text>
        <dbReference type="Rhea" id="RHEA:13065"/>
        <dbReference type="ChEBI" id="CHEBI:15377"/>
        <dbReference type="ChEBI" id="CHEBI:15378"/>
        <dbReference type="ChEBI" id="CHEBI:30616"/>
        <dbReference type="ChEBI" id="CHEBI:43474"/>
        <dbReference type="ChEBI" id="CHEBI:456216"/>
        <dbReference type="EC" id="5.6.2.4"/>
    </reaction>
</comment>
<keyword evidence="12 15" id="KW-0413">Isomerase</keyword>
<gene>
    <name evidence="15 20" type="primary">recB</name>
    <name evidence="20" type="ORF">GOSPT_085_00320</name>
</gene>
<evidence type="ECO:0000256" key="2">
    <source>
        <dbReference type="ARBA" id="ARBA00022723"/>
    </source>
</evidence>
<feature type="region of interest" description="Disordered" evidence="17">
    <location>
        <begin position="796"/>
        <end position="820"/>
    </location>
</feature>
<feature type="binding site" evidence="15">
    <location>
        <position position="921"/>
    </location>
    <ligand>
        <name>Mg(2+)</name>
        <dbReference type="ChEBI" id="CHEBI:18420"/>
    </ligand>
</feature>
<dbReference type="SUPFAM" id="SSF52540">
    <property type="entry name" value="P-loop containing nucleoside triphosphate hydrolases"/>
    <property type="match status" value="1"/>
</dbReference>
<keyword evidence="2 15" id="KW-0479">Metal-binding</keyword>
<dbReference type="HAMAP" id="MF_01485">
    <property type="entry name" value="RecB"/>
    <property type="match status" value="1"/>
</dbReference>
<dbReference type="GO" id="GO:0016887">
    <property type="term" value="F:ATP hydrolysis activity"/>
    <property type="evidence" value="ECO:0007669"/>
    <property type="project" value="RHEA"/>
</dbReference>
<dbReference type="Gene3D" id="3.40.50.300">
    <property type="entry name" value="P-loop containing nucleotide triphosphate hydrolases"/>
    <property type="match status" value="3"/>
</dbReference>
<keyword evidence="8 15" id="KW-0067">ATP-binding</keyword>
<evidence type="ECO:0000256" key="11">
    <source>
        <dbReference type="ARBA" id="ARBA00023204"/>
    </source>
</evidence>
<evidence type="ECO:0000256" key="16">
    <source>
        <dbReference type="PROSITE-ProRule" id="PRU00560"/>
    </source>
</evidence>
<evidence type="ECO:0000256" key="7">
    <source>
        <dbReference type="ARBA" id="ARBA00022839"/>
    </source>
</evidence>
<comment type="caution">
    <text evidence="20">The sequence shown here is derived from an EMBL/GenBank/DDBJ whole genome shotgun (WGS) entry which is preliminary data.</text>
</comment>
<dbReference type="EMBL" id="BAFC01000083">
    <property type="protein sequence ID" value="GAB39914.1"/>
    <property type="molecule type" value="Genomic_DNA"/>
</dbReference>
<evidence type="ECO:0000256" key="15">
    <source>
        <dbReference type="HAMAP-Rule" id="MF_01485"/>
    </source>
</evidence>
<dbReference type="SUPFAM" id="SSF52980">
    <property type="entry name" value="Restriction endonuclease-like"/>
    <property type="match status" value="1"/>
</dbReference>
<dbReference type="EC" id="3.1.11.5" evidence="15"/>
<feature type="region of interest" description="Nuclease activity, interacts with RecD and RecA" evidence="15">
    <location>
        <begin position="832"/>
        <end position="1168"/>
    </location>
</feature>
<sequence>MTEAHTIPDTGTPGSETAPAPQSLEGSVPQPFDVAAPLPGGTTVLEASAGTGKTYAIVGVAARQIADGLPIDKLLLVTFSRSASAELRERMRARLADLVVALDPARVHTDRDGDDDPVLRAVLTGSPDEIGARRGRLMQALSDFDASTIATTHTFCNRMLEALGFLGERELIYDVVEDTDDIVEQTALDLYLSSYAGDADRPPFSVGEAMAIAREAVRSAGVPLAPQPDDTADATPSAATQRVRFCERVRSRVERRKRLARLRTYDDLQMILYRVVTDPEFGEAACKRIRASFELILVDEFQDTDPFQWEILRRCFHGHRQLVLVGDPKQSIYAFRGAEVRSYLTAVDVADSLRALDTNHRSDADLVTALDRIYGGASLGDRSITVHPVRAARSGSRISGAPALRMRALSRSDFTIRGKSGFPSVADVRSAITADVANDIARLLASDTRLDTGDGPRAVTPGDIAILVRTNGTIEPLQRALSELGIASVVGTGTSVFRTIGALHWLWVIRAIEQPARADRVRLAALTPLIGWDASELAEASDTRLAELSSMFAELGRVFADGGFAALSQRLLAAENVAGRVLGIEDGERALTDLLQVASLVNKHVVENECGLAGVVEWLADRIADESQWRRHEDQTRRLDRDTHVVQIMTVHASKGLEFPIVYVPFGWDAARVSKPKTFRYHDDAGRRHLDVGGEGTRGWGERIARRNEEEAGEDLRLLYVALTRASSQVVMHWAPSFNTSKGPLHRLLFGRREHAGETRRGTDAETVPTSVNVPDDHTCVSTLRALAADPPVSISVEHADDSPAPVWTPPDDDESRPELDVARFTRTIDQQWRRTSYSALIAGAAHRHPTLTTGSEPEVGSAADGELITDEPADPADTLDSGDPYAATDPAAGQASALPEGTPSLMNGMPFGAAFGTLVHEVLEYVDTAAPDIDDHVRELCATSATRHALDVDVDDLAAALRAVLTTPLASLGGTLWSVRPRDRLAELDFEFPLGNAASTPAAAVLSDVAALMNHHLPEADPLRAYAESLAEMPPRALRGYLTGSIDSVLRTSDGRYVVVDYKTNRLRPGELSAEDFTADAMAAEMIGAHYPLQALLYSVALHRYLRWRLPGYTPAEHLGPVQYHFVRGMVGADTPPGCGVYEWDIPTALVTELSDLLAGIEGGDDR</sequence>
<comment type="miscellaneous">
    <text evidence="15">In the RecBCD complex, RecB has a slow 3'-5' helicase, an exonuclease activity and loads RecA onto ssDNA, RecD has a fast 5'-3' helicase activity, while RecC stimulates the ATPase and processivity of the RecB helicase and contributes to recognition of the Chi site.</text>
</comment>
<dbReference type="CDD" id="cd22352">
    <property type="entry name" value="RecB_C-like"/>
    <property type="match status" value="1"/>
</dbReference>
<dbReference type="GO" id="GO:0008854">
    <property type="term" value="F:exodeoxyribonuclease V activity"/>
    <property type="evidence" value="ECO:0007669"/>
    <property type="project" value="UniProtKB-EC"/>
</dbReference>
<dbReference type="InterPro" id="IPR027417">
    <property type="entry name" value="P-loop_NTPase"/>
</dbReference>
<organism evidence="20 21">
    <name type="scientific">Gordonia sputi NBRC 100414</name>
    <dbReference type="NCBI Taxonomy" id="1089453"/>
    <lineage>
        <taxon>Bacteria</taxon>
        <taxon>Bacillati</taxon>
        <taxon>Actinomycetota</taxon>
        <taxon>Actinomycetes</taxon>
        <taxon>Mycobacteriales</taxon>
        <taxon>Gordoniaceae</taxon>
        <taxon>Gordonia</taxon>
    </lineage>
</organism>
<feature type="binding site" evidence="15">
    <location>
        <position position="1048"/>
    </location>
    <ligand>
        <name>Mg(2+)</name>
        <dbReference type="ChEBI" id="CHEBI:18420"/>
    </ligand>
</feature>
<comment type="subunit">
    <text evidence="15">Heterotrimer of RecB, RecC and RecD. All subunits contribute to DNA-binding. Interacts with RecA.</text>
</comment>
<keyword evidence="11 15" id="KW-0234">DNA repair</keyword>
<evidence type="ECO:0000256" key="14">
    <source>
        <dbReference type="ARBA" id="ARBA00048988"/>
    </source>
</evidence>
<name>H5U2F6_9ACTN</name>
<feature type="region of interest" description="Disordered" evidence="17">
    <location>
        <begin position="1"/>
        <end position="35"/>
    </location>
</feature>
<dbReference type="InterPro" id="IPR000212">
    <property type="entry name" value="DNA_helicase_UvrD/REP"/>
</dbReference>
<proteinExistence type="inferred from homology"/>
<evidence type="ECO:0000256" key="9">
    <source>
        <dbReference type="ARBA" id="ARBA00022842"/>
    </source>
</evidence>
<comment type="catalytic activity">
    <reaction evidence="15">
        <text>Exonucleolytic cleavage (in the presence of ATP) in either 5'- to 3'- or 3'- to 5'-direction to yield 5'-phosphooligonucleotides.</text>
        <dbReference type="EC" id="3.1.11.5"/>
    </reaction>
</comment>
<dbReference type="InterPro" id="IPR014016">
    <property type="entry name" value="UvrD-like_ATP-bd"/>
</dbReference>
<keyword evidence="6 15" id="KW-0347">Helicase</keyword>
<reference evidence="20 21" key="1">
    <citation type="submission" date="2012-02" db="EMBL/GenBank/DDBJ databases">
        <title>Whole genome shotgun sequence of Gordonia sputi NBRC 100414.</title>
        <authorList>
            <person name="Yoshida I."/>
            <person name="Hosoyama A."/>
            <person name="Tsuchikane K."/>
            <person name="Katsumata H."/>
            <person name="Yamazaki S."/>
            <person name="Fujita N."/>
        </authorList>
    </citation>
    <scope>NUCLEOTIDE SEQUENCE [LARGE SCALE GENOMIC DNA]</scope>
    <source>
        <strain evidence="20 21">NBRC 100414</strain>
    </source>
</reference>
<dbReference type="Gene3D" id="1.10.486.10">
    <property type="entry name" value="PCRA, domain 4"/>
    <property type="match status" value="1"/>
</dbReference>
<comment type="domain">
    <text evidence="15">The C-terminal domain has nuclease activity and interacts with RecD. It interacts with RecA, facilitating its loading onto ssDNA.</text>
</comment>
<evidence type="ECO:0000256" key="5">
    <source>
        <dbReference type="ARBA" id="ARBA00022801"/>
    </source>
</evidence>
<dbReference type="InterPro" id="IPR011604">
    <property type="entry name" value="PDDEXK-like_dom_sf"/>
</dbReference>
<comment type="domain">
    <text evidence="15">The N-terminal DNA-binding domain is a ssDNA-dependent ATPase and has ATP-dependent 3'-5' helicase function. This domain interacts with RecC.</text>
</comment>
<keyword evidence="9 15" id="KW-0460">Magnesium</keyword>
<evidence type="ECO:0000313" key="21">
    <source>
        <dbReference type="Proteomes" id="UP000005845"/>
    </source>
</evidence>
<feature type="region of interest" description="DNA-binding and helicase activity, interacts with RecC" evidence="15">
    <location>
        <begin position="1"/>
        <end position="796"/>
    </location>
</feature>
<dbReference type="Pfam" id="PF12705">
    <property type="entry name" value="PDDEXK_1"/>
    <property type="match status" value="1"/>
</dbReference>
<comment type="catalytic activity">
    <reaction evidence="13 15">
        <text>Couples ATP hydrolysis with the unwinding of duplex DNA by translocating in the 3'-5' direction.</text>
        <dbReference type="EC" id="5.6.2.4"/>
    </reaction>
</comment>
<evidence type="ECO:0000256" key="13">
    <source>
        <dbReference type="ARBA" id="ARBA00034617"/>
    </source>
</evidence>
<comment type="function">
    <text evidence="15">A helicase/nuclease that prepares dsDNA breaks (DSB) for recombinational DNA repair. Binds to DSBs and unwinds DNA via a highly rapid and processive ATP-dependent bidirectional helicase activity. Unwinds dsDNA until it encounters a Chi (crossover hotspot instigator) sequence from the 3' direction. Cuts ssDNA a few nucleotides 3' to the Chi site. The properties and activities of the enzyme are changed at Chi. The Chi-altered holoenzyme produces a long 3'-ssDNA overhang and facilitates RecA-binding to the ssDNA for homologous DNA recombination and repair. Holoenzyme degrades any linearized DNA that is unable to undergo homologous recombination. In the holoenzyme this subunit contributes ATPase, 3'-5' helicase, exonuclease activity and loads RecA onto ssDNA.</text>
</comment>
<evidence type="ECO:0000256" key="12">
    <source>
        <dbReference type="ARBA" id="ARBA00023235"/>
    </source>
</evidence>
<dbReference type="GO" id="GO:0043138">
    <property type="term" value="F:3'-5' DNA helicase activity"/>
    <property type="evidence" value="ECO:0007669"/>
    <property type="project" value="UniProtKB-UniRule"/>
</dbReference>
<dbReference type="GO" id="GO:0003677">
    <property type="term" value="F:DNA binding"/>
    <property type="evidence" value="ECO:0007669"/>
    <property type="project" value="UniProtKB-UniRule"/>
</dbReference>
<dbReference type="Pfam" id="PF00580">
    <property type="entry name" value="UvrD-helicase"/>
    <property type="match status" value="1"/>
</dbReference>
<evidence type="ECO:0000259" key="19">
    <source>
        <dbReference type="PROSITE" id="PS51217"/>
    </source>
</evidence>
<keyword evidence="3 15" id="KW-0547">Nucleotide-binding</keyword>
<protein>
    <recommendedName>
        <fullName evidence="15">RecBCD enzyme subunit RecB</fullName>
        <ecNumber evidence="15">3.1.11.5</ecNumber>
        <ecNumber evidence="15">5.6.2.4</ecNumber>
    </recommendedName>
    <alternativeName>
        <fullName evidence="15">DNA 3'-5' helicase subunit RecB</fullName>
    </alternativeName>
    <alternativeName>
        <fullName evidence="15">Exonuclease V subunit RecB</fullName>
        <shortName evidence="15">ExoV subunit RecB</shortName>
    </alternativeName>
    <alternativeName>
        <fullName evidence="15">Helicase/nuclease RecBCD subunit RecB</fullName>
    </alternativeName>
</protein>
<dbReference type="Pfam" id="PF13361">
    <property type="entry name" value="UvrD_C"/>
    <property type="match status" value="1"/>
</dbReference>